<keyword evidence="3" id="KW-0560">Oxidoreductase</keyword>
<dbReference type="InterPro" id="IPR050364">
    <property type="entry name" value="Cytochrome_P450_fung"/>
</dbReference>
<evidence type="ECO:0000256" key="1">
    <source>
        <dbReference type="ARBA" id="ARBA00010617"/>
    </source>
</evidence>
<dbReference type="PANTHER" id="PTHR46300:SF5">
    <property type="entry name" value="CYTOCHROME P450"/>
    <property type="match status" value="1"/>
</dbReference>
<keyword evidence="4 5" id="KW-0408">Iron</keyword>
<dbReference type="EMBL" id="JASNWA010000008">
    <property type="protein sequence ID" value="KAK3170799.1"/>
    <property type="molecule type" value="Genomic_DNA"/>
</dbReference>
<keyword evidence="8" id="KW-1185">Reference proteome</keyword>
<dbReference type="GO" id="GO:0004497">
    <property type="term" value="F:monooxygenase activity"/>
    <property type="evidence" value="ECO:0007669"/>
    <property type="project" value="InterPro"/>
</dbReference>
<keyword evidence="2 5" id="KW-0479">Metal-binding</keyword>
<evidence type="ECO:0000256" key="2">
    <source>
        <dbReference type="ARBA" id="ARBA00022723"/>
    </source>
</evidence>
<dbReference type="PRINTS" id="PR00463">
    <property type="entry name" value="EP450I"/>
</dbReference>
<gene>
    <name evidence="7" type="ORF">OEA41_002881</name>
</gene>
<dbReference type="GO" id="GO:0020037">
    <property type="term" value="F:heme binding"/>
    <property type="evidence" value="ECO:0007669"/>
    <property type="project" value="InterPro"/>
</dbReference>
<evidence type="ECO:0000313" key="7">
    <source>
        <dbReference type="EMBL" id="KAK3170799.1"/>
    </source>
</evidence>
<name>A0AAE0DIE9_9LECA</name>
<keyword evidence="6" id="KW-1133">Transmembrane helix</keyword>
<dbReference type="GO" id="GO:0016705">
    <property type="term" value="F:oxidoreductase activity, acting on paired donors, with incorporation or reduction of molecular oxygen"/>
    <property type="evidence" value="ECO:0007669"/>
    <property type="project" value="InterPro"/>
</dbReference>
<dbReference type="Proteomes" id="UP001276659">
    <property type="component" value="Unassembled WGS sequence"/>
</dbReference>
<dbReference type="GO" id="GO:0005506">
    <property type="term" value="F:iron ion binding"/>
    <property type="evidence" value="ECO:0007669"/>
    <property type="project" value="InterPro"/>
</dbReference>
<evidence type="ECO:0000256" key="6">
    <source>
        <dbReference type="SAM" id="Phobius"/>
    </source>
</evidence>
<proteinExistence type="inferred from homology"/>
<dbReference type="PANTHER" id="PTHR46300">
    <property type="entry name" value="P450, PUTATIVE (EUROFUNG)-RELATED-RELATED"/>
    <property type="match status" value="1"/>
</dbReference>
<keyword evidence="6" id="KW-0472">Membrane</keyword>
<keyword evidence="6" id="KW-0812">Transmembrane</keyword>
<dbReference type="InterPro" id="IPR036396">
    <property type="entry name" value="Cyt_P450_sf"/>
</dbReference>
<comment type="similarity">
    <text evidence="1">Belongs to the cytochrome P450 family.</text>
</comment>
<evidence type="ECO:0008006" key="9">
    <source>
        <dbReference type="Google" id="ProtNLM"/>
    </source>
</evidence>
<evidence type="ECO:0000256" key="5">
    <source>
        <dbReference type="PIRSR" id="PIRSR602401-1"/>
    </source>
</evidence>
<dbReference type="SUPFAM" id="SSF48264">
    <property type="entry name" value="Cytochrome P450"/>
    <property type="match status" value="1"/>
</dbReference>
<evidence type="ECO:0000313" key="8">
    <source>
        <dbReference type="Proteomes" id="UP001276659"/>
    </source>
</evidence>
<dbReference type="InterPro" id="IPR002401">
    <property type="entry name" value="Cyt_P450_E_grp-I"/>
</dbReference>
<evidence type="ECO:0000256" key="4">
    <source>
        <dbReference type="ARBA" id="ARBA00023004"/>
    </source>
</evidence>
<sequence length="528" mass="59554">MDQTYVPSLLLAICGIAGVFLLSIVVTHRKPYPNGPVPFPFLGNVGTLRKLSADLDPQLHQLKKDWGSLCMLWYGRAPVIIINSPRAARELLNERGAINSSRPEQNAFRKKLWPWRLVATPMNEEFRFLRRLYHNLLSAEQALLFRKYQDFESTIMLQNLLQTPESFLRSAERYTMSVIFSAVYGVRLDRLDHPILVELNGLLDATMKYFEPGTLLIDFLPWLQYLPTALQPWHRRLVPLVDRESALHAAFLQTLRKAVEQGTAPDCFCKQLIEVQQRELLSDTRAVHILAMLIGAGADTTGTILQGFFKIMALHQDAVREAQEELDRVVGPNRMPTWDDEKSLPGIRSLIKEMHRYAPIGSLGIPHCTTTPSTYDTHHIPAKTILFPNLTALSKDPDRYPDPEVFNPHRFRNDHTTAAASALSKDHMQRDHFHYGFGRRVCPGVHVAEASLFIVVSRVLWGFDIGPKEGCGPLDMDAKTAILINKPKPYEVEIVCRGEGYRKVIEESASRGVATGILDLDSVVVPGA</sequence>
<dbReference type="InterPro" id="IPR001128">
    <property type="entry name" value="Cyt_P450"/>
</dbReference>
<protein>
    <recommendedName>
        <fullName evidence="9">Cytochrome P450</fullName>
    </recommendedName>
</protein>
<evidence type="ECO:0000256" key="3">
    <source>
        <dbReference type="ARBA" id="ARBA00023002"/>
    </source>
</evidence>
<dbReference type="Pfam" id="PF00067">
    <property type="entry name" value="p450"/>
    <property type="match status" value="1"/>
</dbReference>
<accession>A0AAE0DIE9</accession>
<comment type="caution">
    <text evidence="7">The sequence shown here is derived from an EMBL/GenBank/DDBJ whole genome shotgun (WGS) entry which is preliminary data.</text>
</comment>
<keyword evidence="5" id="KW-0349">Heme</keyword>
<comment type="cofactor">
    <cofactor evidence="5">
        <name>heme</name>
        <dbReference type="ChEBI" id="CHEBI:30413"/>
    </cofactor>
</comment>
<reference evidence="7" key="1">
    <citation type="submission" date="2022-11" db="EMBL/GenBank/DDBJ databases">
        <title>Chromosomal genome sequence assembly and mating type (MAT) locus characterization of the leprose asexual lichenized fungus Lepraria neglecta (Nyl.) Erichsen.</title>
        <authorList>
            <person name="Allen J.L."/>
            <person name="Pfeffer B."/>
        </authorList>
    </citation>
    <scope>NUCLEOTIDE SEQUENCE</scope>
    <source>
        <strain evidence="7">Allen 5258</strain>
    </source>
</reference>
<dbReference type="CDD" id="cd11065">
    <property type="entry name" value="CYP64-like"/>
    <property type="match status" value="1"/>
</dbReference>
<organism evidence="7 8">
    <name type="scientific">Lepraria neglecta</name>
    <dbReference type="NCBI Taxonomy" id="209136"/>
    <lineage>
        <taxon>Eukaryota</taxon>
        <taxon>Fungi</taxon>
        <taxon>Dikarya</taxon>
        <taxon>Ascomycota</taxon>
        <taxon>Pezizomycotina</taxon>
        <taxon>Lecanoromycetes</taxon>
        <taxon>OSLEUM clade</taxon>
        <taxon>Lecanoromycetidae</taxon>
        <taxon>Lecanorales</taxon>
        <taxon>Lecanorineae</taxon>
        <taxon>Stereocaulaceae</taxon>
        <taxon>Lepraria</taxon>
    </lineage>
</organism>
<dbReference type="PRINTS" id="PR00385">
    <property type="entry name" value="P450"/>
</dbReference>
<dbReference type="AlphaFoldDB" id="A0AAE0DIE9"/>
<feature type="transmembrane region" description="Helical" evidence="6">
    <location>
        <begin position="6"/>
        <end position="26"/>
    </location>
</feature>
<feature type="binding site" description="axial binding residue" evidence="5">
    <location>
        <position position="442"/>
    </location>
    <ligand>
        <name>heme</name>
        <dbReference type="ChEBI" id="CHEBI:30413"/>
    </ligand>
    <ligandPart>
        <name>Fe</name>
        <dbReference type="ChEBI" id="CHEBI:18248"/>
    </ligandPart>
</feature>
<dbReference type="Gene3D" id="1.10.630.10">
    <property type="entry name" value="Cytochrome P450"/>
    <property type="match status" value="1"/>
</dbReference>